<dbReference type="OMA" id="PYIFMEK"/>
<dbReference type="AlphaFoldDB" id="A0A2K6WE11"/>
<dbReference type="InterPro" id="IPR023591">
    <property type="entry name" value="Ribosomal_uS2_flav_dom_sf"/>
</dbReference>
<evidence type="ECO:0000313" key="3">
    <source>
        <dbReference type="Proteomes" id="UP000024404"/>
    </source>
</evidence>
<dbReference type="HAMAP" id="MF_00291_B">
    <property type="entry name" value="Ribosomal_uS2_B"/>
    <property type="match status" value="1"/>
</dbReference>
<dbReference type="PANTHER" id="PTHR12534">
    <property type="entry name" value="30S RIBOSOMAL PROTEIN S2 PROKARYOTIC AND ORGANELLAR"/>
    <property type="match status" value="1"/>
</dbReference>
<protein>
    <recommendedName>
        <fullName evidence="4">28S ribosomal protein S2, mitochondrial</fullName>
    </recommendedName>
</protein>
<dbReference type="PANTHER" id="PTHR12534:SF0">
    <property type="entry name" value="SMALL RIBOSOMAL SUBUNIT PROTEIN US2M"/>
    <property type="match status" value="1"/>
</dbReference>
<dbReference type="SUPFAM" id="SSF52313">
    <property type="entry name" value="Ribosomal protein S2"/>
    <property type="match status" value="1"/>
</dbReference>
<organism evidence="2 3">
    <name type="scientific">Onchocerca volvulus</name>
    <dbReference type="NCBI Taxonomy" id="6282"/>
    <lineage>
        <taxon>Eukaryota</taxon>
        <taxon>Metazoa</taxon>
        <taxon>Ecdysozoa</taxon>
        <taxon>Nematoda</taxon>
        <taxon>Chromadorea</taxon>
        <taxon>Rhabditida</taxon>
        <taxon>Spirurina</taxon>
        <taxon>Spiruromorpha</taxon>
        <taxon>Filarioidea</taxon>
        <taxon>Onchocercidae</taxon>
        <taxon>Onchocerca</taxon>
    </lineage>
</organism>
<dbReference type="GO" id="GO:0006412">
    <property type="term" value="P:translation"/>
    <property type="evidence" value="ECO:0007669"/>
    <property type="project" value="InterPro"/>
</dbReference>
<dbReference type="CDD" id="cd01425">
    <property type="entry name" value="RPS2"/>
    <property type="match status" value="1"/>
</dbReference>
<dbReference type="InterPro" id="IPR001865">
    <property type="entry name" value="Ribosomal_uS2"/>
</dbReference>
<dbReference type="STRING" id="6282.A0A2K6WE11"/>
<dbReference type="EMBL" id="CMVM020000193">
    <property type="status" value="NOT_ANNOTATED_CDS"/>
    <property type="molecule type" value="Genomic_DNA"/>
</dbReference>
<reference evidence="3" key="1">
    <citation type="submission" date="2013-10" db="EMBL/GenBank/DDBJ databases">
        <title>Genome sequencing of Onchocerca volvulus.</title>
        <authorList>
            <person name="Cotton J."/>
            <person name="Tsai J."/>
            <person name="Stanley E."/>
            <person name="Tracey A."/>
            <person name="Holroyd N."/>
            <person name="Lustigman S."/>
            <person name="Berriman M."/>
        </authorList>
    </citation>
    <scope>NUCLEOTIDE SEQUENCE</scope>
</reference>
<dbReference type="Gene3D" id="3.40.50.10490">
    <property type="entry name" value="Glucose-6-phosphate isomerase like protein, domain 1"/>
    <property type="match status" value="1"/>
</dbReference>
<name>A0A2K6WE11_ONCVO</name>
<dbReference type="GO" id="GO:0005763">
    <property type="term" value="C:mitochondrial small ribosomal subunit"/>
    <property type="evidence" value="ECO:0007669"/>
    <property type="project" value="UniProtKB-ARBA"/>
</dbReference>
<comment type="similarity">
    <text evidence="1">Belongs to the universal ribosomal protein uS2 family.</text>
</comment>
<dbReference type="Pfam" id="PF00318">
    <property type="entry name" value="Ribosomal_S2"/>
    <property type="match status" value="2"/>
</dbReference>
<evidence type="ECO:0008006" key="4">
    <source>
        <dbReference type="Google" id="ProtNLM"/>
    </source>
</evidence>
<accession>A0A2K6WE11</accession>
<reference evidence="2" key="2">
    <citation type="submission" date="2018-02" db="UniProtKB">
        <authorList>
            <consortium name="EnsemblMetazoa"/>
        </authorList>
    </citation>
    <scope>IDENTIFICATION</scope>
</reference>
<dbReference type="EnsemblMetazoa" id="OVOC7368.1">
    <property type="protein sequence ID" value="OVOC7368.1"/>
    <property type="gene ID" value="WBGene00244177"/>
</dbReference>
<dbReference type="Proteomes" id="UP000024404">
    <property type="component" value="Unassembled WGS sequence"/>
</dbReference>
<proteinExistence type="inferred from homology"/>
<evidence type="ECO:0000313" key="2">
    <source>
        <dbReference type="EnsemblMetazoa" id="OVOC7368.1"/>
    </source>
</evidence>
<dbReference type="GO" id="GO:0005743">
    <property type="term" value="C:mitochondrial inner membrane"/>
    <property type="evidence" value="ECO:0007669"/>
    <property type="project" value="UniProtKB-ARBA"/>
</dbReference>
<keyword evidence="3" id="KW-1185">Reference proteome</keyword>
<sequence>MNFRIDIIDVMSKSVFLRQFGMTLRHSLRPHTSMMKESNVDLAQKEPDADLLQKATVCPLVLLDYVDDTLKERDHFGFKKMITVDDLFNARVHYGHKVGTVNEKMKWSLFGERLGVCIFDLQKTRECLITALNFVAHIAMRGGMFLFITAEKNNMLMVERKALEINEFAHIRCWKEDTLLNTKALFGAPVRLPDTIIFLSTLTSVLEKHPAIREAAKMVIPTVGIVDSNADPTYITYPIPGNDDSVSSVQYFMDCFVKAIKMGKEARQSLLAD</sequence>
<dbReference type="GO" id="GO:0003735">
    <property type="term" value="F:structural constituent of ribosome"/>
    <property type="evidence" value="ECO:0007669"/>
    <property type="project" value="InterPro"/>
</dbReference>
<dbReference type="InterPro" id="IPR005706">
    <property type="entry name" value="Ribosomal_uS2_bac/mit/plastid"/>
</dbReference>
<evidence type="ECO:0000256" key="1">
    <source>
        <dbReference type="ARBA" id="ARBA00006242"/>
    </source>
</evidence>